<comment type="similarity">
    <text evidence="11">Belongs to the peptidase S26 family. IMP1 subfamily.</text>
</comment>
<dbReference type="Gene3D" id="2.10.109.10">
    <property type="entry name" value="Umud Fragment, subunit A"/>
    <property type="match status" value="1"/>
</dbReference>
<dbReference type="InterPro" id="IPR009089">
    <property type="entry name" value="XRCC4_N_sf"/>
</dbReference>
<keyword evidence="7 13" id="KW-0496">Mitochondrion</keyword>
<dbReference type="PANTHER" id="PTHR12383">
    <property type="entry name" value="PROTEASE FAMILY S26 MITOCHONDRIAL INNER MEMBRANE PROTEASE-RELATED"/>
    <property type="match status" value="1"/>
</dbReference>
<evidence type="ECO:0000256" key="12">
    <source>
        <dbReference type="PIRSR" id="PIRSR600223-1"/>
    </source>
</evidence>
<feature type="region of interest" description="Disordered" evidence="15">
    <location>
        <begin position="884"/>
        <end position="977"/>
    </location>
</feature>
<name>A0A2T7NAP5_POMCA</name>
<dbReference type="STRING" id="400727.A0A2T7NAP5"/>
<dbReference type="SUPFAM" id="SSF49899">
    <property type="entry name" value="Concanavalin A-like lectins/glucanases"/>
    <property type="match status" value="1"/>
</dbReference>
<organism evidence="17 18">
    <name type="scientific">Pomacea canaliculata</name>
    <name type="common">Golden apple snail</name>
    <dbReference type="NCBI Taxonomy" id="400727"/>
    <lineage>
        <taxon>Eukaryota</taxon>
        <taxon>Metazoa</taxon>
        <taxon>Spiralia</taxon>
        <taxon>Lophotrochozoa</taxon>
        <taxon>Mollusca</taxon>
        <taxon>Gastropoda</taxon>
        <taxon>Caenogastropoda</taxon>
        <taxon>Architaenioglossa</taxon>
        <taxon>Ampullarioidea</taxon>
        <taxon>Ampullariidae</taxon>
        <taxon>Pomacea</taxon>
    </lineage>
</organism>
<dbReference type="PROSITE" id="PS50060">
    <property type="entry name" value="MAM_2"/>
    <property type="match status" value="1"/>
</dbReference>
<dbReference type="CDD" id="cd22283">
    <property type="entry name" value="HD_XRCC4_N"/>
    <property type="match status" value="1"/>
</dbReference>
<dbReference type="Pfam" id="PF00629">
    <property type="entry name" value="MAM"/>
    <property type="match status" value="1"/>
</dbReference>
<dbReference type="InterPro" id="IPR038051">
    <property type="entry name" value="XRCC4-like_N_sf"/>
</dbReference>
<feature type="region of interest" description="Disordered" evidence="15">
    <location>
        <begin position="375"/>
        <end position="465"/>
    </location>
</feature>
<evidence type="ECO:0000256" key="5">
    <source>
        <dbReference type="ARBA" id="ARBA00022792"/>
    </source>
</evidence>
<dbReference type="GO" id="GO:0004252">
    <property type="term" value="F:serine-type endopeptidase activity"/>
    <property type="evidence" value="ECO:0007669"/>
    <property type="project" value="InterPro"/>
</dbReference>
<keyword evidence="13" id="KW-0645">Protease</keyword>
<dbReference type="NCBIfam" id="TIGR02227">
    <property type="entry name" value="sigpep_I_bact"/>
    <property type="match status" value="1"/>
</dbReference>
<dbReference type="Pfam" id="PF10502">
    <property type="entry name" value="Peptidase_S26"/>
    <property type="match status" value="2"/>
</dbReference>
<dbReference type="SUPFAM" id="SSF58022">
    <property type="entry name" value="XRCC4, C-terminal oligomerization domain"/>
    <property type="match status" value="1"/>
</dbReference>
<evidence type="ECO:0000256" key="6">
    <source>
        <dbReference type="ARBA" id="ARBA00022801"/>
    </source>
</evidence>
<accession>A0A2T7NAP5</accession>
<feature type="compositionally biased region" description="Basic and acidic residues" evidence="15">
    <location>
        <begin position="912"/>
        <end position="945"/>
    </location>
</feature>
<feature type="region of interest" description="Disordered" evidence="15">
    <location>
        <begin position="1131"/>
        <end position="1151"/>
    </location>
</feature>
<dbReference type="EMBL" id="PZQS01000018">
    <property type="protein sequence ID" value="PVD18238.1"/>
    <property type="molecule type" value="Genomic_DNA"/>
</dbReference>
<dbReference type="GO" id="GO:0006465">
    <property type="term" value="P:signal peptide processing"/>
    <property type="evidence" value="ECO:0007669"/>
    <property type="project" value="InterPro"/>
</dbReference>
<evidence type="ECO:0000256" key="8">
    <source>
        <dbReference type="ARBA" id="ARBA00023136"/>
    </source>
</evidence>
<dbReference type="InterPro" id="IPR053962">
    <property type="entry name" value="XRCC4_CC"/>
</dbReference>
<dbReference type="InterPro" id="IPR052064">
    <property type="entry name" value="Mito_IMP1_subunit"/>
</dbReference>
<dbReference type="SMART" id="SM00137">
    <property type="entry name" value="MAM"/>
    <property type="match status" value="1"/>
</dbReference>
<evidence type="ECO:0000313" key="18">
    <source>
        <dbReference type="Proteomes" id="UP000245119"/>
    </source>
</evidence>
<feature type="active site" evidence="12">
    <location>
        <position position="43"/>
    </location>
</feature>
<evidence type="ECO:0000256" key="3">
    <source>
        <dbReference type="ARBA" id="ARBA00011805"/>
    </source>
</evidence>
<evidence type="ECO:0000256" key="11">
    <source>
        <dbReference type="ARBA" id="ARBA00038445"/>
    </source>
</evidence>
<dbReference type="InterPro" id="IPR053961">
    <property type="entry name" value="XRCC4_N"/>
</dbReference>
<dbReference type="PANTHER" id="PTHR12383:SF16">
    <property type="entry name" value="MITOCHONDRIAL INNER MEMBRANE PROTEASE SUBUNIT 1"/>
    <property type="match status" value="1"/>
</dbReference>
<evidence type="ECO:0000256" key="10">
    <source>
        <dbReference type="ARBA" id="ARBA00023242"/>
    </source>
</evidence>
<comment type="subcellular location">
    <subcellularLocation>
        <location evidence="2 13">Mitochondrion inner membrane</location>
    </subcellularLocation>
    <subcellularLocation>
        <location evidence="1">Nucleus</location>
    </subcellularLocation>
</comment>
<keyword evidence="18" id="KW-1185">Reference proteome</keyword>
<feature type="region of interest" description="Disordered" evidence="15">
    <location>
        <begin position="714"/>
        <end position="744"/>
    </location>
</feature>
<dbReference type="InterPro" id="IPR036286">
    <property type="entry name" value="LexA/Signal_pep-like_sf"/>
</dbReference>
<dbReference type="InterPro" id="IPR013320">
    <property type="entry name" value="ConA-like_dom_sf"/>
</dbReference>
<evidence type="ECO:0000256" key="2">
    <source>
        <dbReference type="ARBA" id="ARBA00004273"/>
    </source>
</evidence>
<dbReference type="PRINTS" id="PR00727">
    <property type="entry name" value="LEADERPTASE"/>
</dbReference>
<feature type="compositionally biased region" description="Polar residues" evidence="15">
    <location>
        <begin position="896"/>
        <end position="911"/>
    </location>
</feature>
<evidence type="ECO:0000256" key="13">
    <source>
        <dbReference type="RuleBase" id="RU362041"/>
    </source>
</evidence>
<sequence length="1309" mass="143588">MTLTPHVLVRALGKSALKIIQYGSLVYCTLEFVADFVVCSGPSMQPTIQSGDVVLTEHISVMFNKIQKGDIVISKSPKAPKEYICKRVVAMEGDCIINTEDNSIISIKRGHVWLEGDNKTNSIDSRSYGQVPYGLLRGRVFFVLWPFGRLGSLGLSAENKGMRDEIKSKHYPVLCRSRSDGAIDRRYAQLTDWRNKTCFLLTRLKSEGKEGLHLMLTDGEQFWEGELTEEDLDSLSSNLKMDFNSYVGQTVMALTKPHSSEFSFAYHLKQQAEGVVDFLWKKAATEDIKILMGSVLLHSQTDAVRALAHIFDACIGSAEELHNRIHSLETENQRLSQERQNALKRLEKCVSAKEELERDLYSKFVTVLNSKKAKIRALKQEETSNTSSRGQKSRVNKTSSTVNLDKSLPGDDSPYSNNEEDRAGDTDDEKPAKKKRGPVDQSAGDGESSLVLGDDGGNNQEKEKRVTRFNGKVNVKLRIFFFSDLSETGEEVSNHWLDLLGLFYQNCPLCLQELEAVPSASAVTTDQVRELCSFERADSLCSFHSAGGWNKMSPAADRGPRTDHTGGGTFLHLRVGSHLFTSSRLFTGVVCLRFFYFISGYNSVHLEISTKSASTQRTVWHEPRSEVTQWTLVQTTLTSNTSFNVVFNGTKTRTSGFLAIDDLTVTSGSCVLSVVSQEPVMTSTEEWSSGTRSRDFAYLASVSPESRTRLMLTPTSPAPGHATPPMSAATRSLRGSPGEWWTPSTGDRRSYLTAKYSGTGRLTTLPDLHEITGVTPNTTAEVFSGTARMAEEMTTMPEFSPAVTNTGSKPLNSSHNDVTSEVVAAVAMSTDSHMTRYSQEDSEKNFNYCFRSSFAGDPCGRVVVALVQRKALRGRVVVTYKGSEHRNTEMTERQDSFFSITSPRSNYSSVSHARDDNGSRSTCFHHEDELDTDRHEEGDACHSQDEAEVGNDDDDGDEEEIETTSHVDPSYSSTTHLKSQGAQTWGYREGAPNCLLVSSLRDWSQLAPNPGPWPSLAPRGTTHDQDAVSASQQPASSEWLLGTTPTSTTTSLSAKGEKRGRFQRGVAVTRGTRYPAPNSVLDPPSPVDNLPVADGNGSWEAKRQKPEVIYGNVQTFTPSVGSSVNGIDTRQLRPPSQEVGQTVQPPKWSSDLSFADNSTGMPRELSARIEGSPPQVVSGAHRDSALQLLASPGSKTLPVSATPAELPGGATFHTFLGSRKGHVTSLVTSVIEDKGGKDSSQSRVVRLSRHKLEKTNGRSAECLRTQEGSTSMKKEPAHIASHILSHQVLPELTPAADICTNTACSFTGY</sequence>
<dbReference type="InterPro" id="IPR014751">
    <property type="entry name" value="XRCC4-like_C"/>
</dbReference>
<dbReference type="OrthoDB" id="8064436at2759"/>
<dbReference type="InterPro" id="IPR000998">
    <property type="entry name" value="MAM_dom"/>
</dbReference>
<dbReference type="InterPro" id="IPR000223">
    <property type="entry name" value="Pept_S26A_signal_pept_1"/>
</dbReference>
<dbReference type="GO" id="GO:0005634">
    <property type="term" value="C:nucleus"/>
    <property type="evidence" value="ECO:0007669"/>
    <property type="project" value="UniProtKB-SubCell"/>
</dbReference>
<dbReference type="Pfam" id="PF06632">
    <property type="entry name" value="XRCC4"/>
    <property type="match status" value="1"/>
</dbReference>
<proteinExistence type="inferred from homology"/>
<feature type="active site" evidence="12">
    <location>
        <position position="86"/>
    </location>
</feature>
<keyword evidence="10" id="KW-0539">Nucleus</keyword>
<keyword evidence="6 13" id="KW-0378">Hydrolase</keyword>
<dbReference type="CDD" id="cd06530">
    <property type="entry name" value="S26_SPase_I"/>
    <property type="match status" value="1"/>
</dbReference>
<feature type="compositionally biased region" description="Acidic residues" evidence="15">
    <location>
        <begin position="946"/>
        <end position="962"/>
    </location>
</feature>
<evidence type="ECO:0000256" key="4">
    <source>
        <dbReference type="ARBA" id="ARBA00022763"/>
    </source>
</evidence>
<keyword evidence="8" id="KW-0472">Membrane</keyword>
<evidence type="ECO:0000256" key="15">
    <source>
        <dbReference type="SAM" id="MobiDB-lite"/>
    </source>
</evidence>
<evidence type="ECO:0000313" key="17">
    <source>
        <dbReference type="EMBL" id="PVD18238.1"/>
    </source>
</evidence>
<evidence type="ECO:0000256" key="7">
    <source>
        <dbReference type="ARBA" id="ARBA00023128"/>
    </source>
</evidence>
<evidence type="ECO:0000256" key="1">
    <source>
        <dbReference type="ARBA" id="ARBA00004123"/>
    </source>
</evidence>
<feature type="compositionally biased region" description="Basic and acidic residues" evidence="15">
    <location>
        <begin position="884"/>
        <end position="895"/>
    </location>
</feature>
<evidence type="ECO:0000259" key="16">
    <source>
        <dbReference type="PROSITE" id="PS50060"/>
    </source>
</evidence>
<keyword evidence="4" id="KW-0227">DNA damage</keyword>
<feature type="domain" description="MAM" evidence="16">
    <location>
        <begin position="530"/>
        <end position="672"/>
    </location>
</feature>
<dbReference type="InterPro" id="IPR019533">
    <property type="entry name" value="Peptidase_S26"/>
</dbReference>
<feature type="region of interest" description="Disordered" evidence="15">
    <location>
        <begin position="1008"/>
        <end position="1058"/>
    </location>
</feature>
<feature type="compositionally biased region" description="Polar residues" evidence="15">
    <location>
        <begin position="964"/>
        <end position="977"/>
    </location>
</feature>
<dbReference type="SUPFAM" id="SSF50809">
    <property type="entry name" value="XRCC4, N-terminal domain"/>
    <property type="match status" value="1"/>
</dbReference>
<dbReference type="GO" id="GO:0006303">
    <property type="term" value="P:double-strand break repair via nonhomologous end joining"/>
    <property type="evidence" value="ECO:0007669"/>
    <property type="project" value="UniProtKB-ARBA"/>
</dbReference>
<dbReference type="GO" id="GO:0006627">
    <property type="term" value="P:protein processing involved in protein targeting to mitochondrion"/>
    <property type="evidence" value="ECO:0007669"/>
    <property type="project" value="TreeGrafter"/>
</dbReference>
<dbReference type="Proteomes" id="UP000245119">
    <property type="component" value="Unassembled WGS sequence"/>
</dbReference>
<protein>
    <recommendedName>
        <fullName evidence="13">Mitochondrial inner membrane protease subunit</fullName>
        <ecNumber evidence="13">3.4.21.-</ecNumber>
    </recommendedName>
</protein>
<feature type="compositionally biased region" description="Low complexity" evidence="15">
    <location>
        <begin position="1040"/>
        <end position="1053"/>
    </location>
</feature>
<comment type="subunit">
    <text evidence="3">Heterodimer of 2 subunits, IMMPL1 and IMMPL2.</text>
</comment>
<gene>
    <name evidence="17" type="ORF">C0Q70_21764</name>
</gene>
<dbReference type="Pfam" id="PF21924">
    <property type="entry name" value="XRCC4_CC"/>
    <property type="match status" value="1"/>
</dbReference>
<reference evidence="17 18" key="1">
    <citation type="submission" date="2018-04" db="EMBL/GenBank/DDBJ databases">
        <title>The genome of golden apple snail Pomacea canaliculata provides insight into stress tolerance and invasive adaptation.</title>
        <authorList>
            <person name="Liu C."/>
            <person name="Liu B."/>
            <person name="Ren Y."/>
            <person name="Zhang Y."/>
            <person name="Wang H."/>
            <person name="Li S."/>
            <person name="Jiang F."/>
            <person name="Yin L."/>
            <person name="Zhang G."/>
            <person name="Qian W."/>
            <person name="Fan W."/>
        </authorList>
    </citation>
    <scope>NUCLEOTIDE SEQUENCE [LARGE SCALE GENOMIC DNA]</scope>
    <source>
        <strain evidence="17">SZHN2017</strain>
        <tissue evidence="17">Muscle</tissue>
    </source>
</reference>
<dbReference type="GO" id="GO:0042720">
    <property type="term" value="C:mitochondrial inner membrane peptidase complex"/>
    <property type="evidence" value="ECO:0007669"/>
    <property type="project" value="TreeGrafter"/>
</dbReference>
<keyword evidence="5 13" id="KW-0999">Mitochondrion inner membrane</keyword>
<dbReference type="Gene3D" id="1.20.5.370">
    <property type="match status" value="1"/>
</dbReference>
<feature type="coiled-coil region" evidence="14">
    <location>
        <begin position="318"/>
        <end position="359"/>
    </location>
</feature>
<dbReference type="EC" id="3.4.21.-" evidence="13"/>
<dbReference type="GO" id="GO:0003677">
    <property type="term" value="F:DNA binding"/>
    <property type="evidence" value="ECO:0007669"/>
    <property type="project" value="InterPro"/>
</dbReference>
<dbReference type="Gene3D" id="2.170.210.10">
    <property type="entry name" value="DNA double-strand break repair and VJ recombination XRCC4, N-terminal"/>
    <property type="match status" value="1"/>
</dbReference>
<keyword evidence="9" id="KW-0234">DNA repair</keyword>
<evidence type="ECO:0000256" key="14">
    <source>
        <dbReference type="SAM" id="Coils"/>
    </source>
</evidence>
<evidence type="ECO:0000256" key="9">
    <source>
        <dbReference type="ARBA" id="ARBA00023204"/>
    </source>
</evidence>
<dbReference type="Gene3D" id="2.60.120.200">
    <property type="match status" value="1"/>
</dbReference>
<keyword evidence="14" id="KW-0175">Coiled coil</keyword>
<comment type="caution">
    <text evidence="17">The sequence shown here is derived from an EMBL/GenBank/DDBJ whole genome shotgun (WGS) entry which is preliminary data.</text>
</comment>
<dbReference type="GO" id="GO:0006310">
    <property type="term" value="P:DNA recombination"/>
    <property type="evidence" value="ECO:0007669"/>
    <property type="project" value="InterPro"/>
</dbReference>
<feature type="compositionally biased region" description="Basic and acidic residues" evidence="15">
    <location>
        <begin position="419"/>
        <end position="431"/>
    </location>
</feature>
<dbReference type="SUPFAM" id="SSF51306">
    <property type="entry name" value="LexA/Signal peptidase"/>
    <property type="match status" value="1"/>
</dbReference>